<evidence type="ECO:0000313" key="1">
    <source>
        <dbReference type="EMBL" id="CRL04710.1"/>
    </source>
</evidence>
<evidence type="ECO:0000313" key="2">
    <source>
        <dbReference type="Proteomes" id="UP000183832"/>
    </source>
</evidence>
<name>A0A1J1IZW0_9DIPT</name>
<keyword evidence="2" id="KW-1185">Reference proteome</keyword>
<gene>
    <name evidence="1" type="ORF">CLUMA_CG017770</name>
</gene>
<accession>A0A1J1IZW0</accession>
<dbReference type="EMBL" id="CVRI01000063">
    <property type="protein sequence ID" value="CRL04710.1"/>
    <property type="molecule type" value="Genomic_DNA"/>
</dbReference>
<sequence length="68" mass="7915">MSCVVKPLRRFLFVAFVSIKKSQVRFCLHNQKRGIFVSNNGLENTFRKRENNKLNNGNGLMKVATTKW</sequence>
<dbReference type="Proteomes" id="UP000183832">
    <property type="component" value="Unassembled WGS sequence"/>
</dbReference>
<dbReference type="AlphaFoldDB" id="A0A1J1IZW0"/>
<proteinExistence type="predicted"/>
<reference evidence="1 2" key="1">
    <citation type="submission" date="2015-04" db="EMBL/GenBank/DDBJ databases">
        <authorList>
            <person name="Syromyatnikov M.Y."/>
            <person name="Popov V.N."/>
        </authorList>
    </citation>
    <scope>NUCLEOTIDE SEQUENCE [LARGE SCALE GENOMIC DNA]</scope>
</reference>
<protein>
    <submittedName>
        <fullName evidence="1">CLUMA_CG017770, isoform A</fullName>
    </submittedName>
</protein>
<organism evidence="1 2">
    <name type="scientific">Clunio marinus</name>
    <dbReference type="NCBI Taxonomy" id="568069"/>
    <lineage>
        <taxon>Eukaryota</taxon>
        <taxon>Metazoa</taxon>
        <taxon>Ecdysozoa</taxon>
        <taxon>Arthropoda</taxon>
        <taxon>Hexapoda</taxon>
        <taxon>Insecta</taxon>
        <taxon>Pterygota</taxon>
        <taxon>Neoptera</taxon>
        <taxon>Endopterygota</taxon>
        <taxon>Diptera</taxon>
        <taxon>Nematocera</taxon>
        <taxon>Chironomoidea</taxon>
        <taxon>Chironomidae</taxon>
        <taxon>Clunio</taxon>
    </lineage>
</organism>